<evidence type="ECO:0000256" key="16">
    <source>
        <dbReference type="SAM" id="Phobius"/>
    </source>
</evidence>
<keyword evidence="11 16" id="KW-1133">Transmembrane helix</keyword>
<accession>A0A4Q1RKQ8</accession>
<dbReference type="CDD" id="cd00082">
    <property type="entry name" value="HisKA"/>
    <property type="match status" value="1"/>
</dbReference>
<dbReference type="SUPFAM" id="SSF55874">
    <property type="entry name" value="ATPase domain of HSP90 chaperone/DNA topoisomerase II/histidine kinase"/>
    <property type="match status" value="1"/>
</dbReference>
<keyword evidence="4" id="KW-1003">Cell membrane</keyword>
<evidence type="ECO:0000256" key="11">
    <source>
        <dbReference type="ARBA" id="ARBA00022989"/>
    </source>
</evidence>
<protein>
    <recommendedName>
        <fullName evidence="3">histidine kinase</fullName>
        <ecNumber evidence="3">2.7.13.3</ecNumber>
    </recommendedName>
</protein>
<evidence type="ECO:0000256" key="6">
    <source>
        <dbReference type="ARBA" id="ARBA00022679"/>
    </source>
</evidence>
<keyword evidence="5" id="KW-0597">Phosphoprotein</keyword>
<comment type="caution">
    <text evidence="18">The sequence shown here is derived from an EMBL/GenBank/DDBJ whole genome shotgun (WGS) entry which is preliminary data.</text>
</comment>
<keyword evidence="13 16" id="KW-0472">Membrane</keyword>
<dbReference type="Pfam" id="PF00512">
    <property type="entry name" value="HisKA"/>
    <property type="match status" value="1"/>
</dbReference>
<feature type="transmembrane region" description="Helical" evidence="16">
    <location>
        <begin position="487"/>
        <end position="504"/>
    </location>
</feature>
<keyword evidence="6" id="KW-0808">Transferase</keyword>
<evidence type="ECO:0000256" key="2">
    <source>
        <dbReference type="ARBA" id="ARBA00004651"/>
    </source>
</evidence>
<feature type="transmembrane region" description="Helical" evidence="16">
    <location>
        <begin position="351"/>
        <end position="376"/>
    </location>
</feature>
<proteinExistence type="predicted"/>
<dbReference type="SMART" id="SM00387">
    <property type="entry name" value="HATPase_c"/>
    <property type="match status" value="1"/>
</dbReference>
<reference evidence="18 19" key="1">
    <citation type="submission" date="2019-01" db="EMBL/GenBank/DDBJ databases">
        <title>Blautia sp. nov. KGMB01111 isolated human feces.</title>
        <authorList>
            <person name="Park J.-E."/>
            <person name="Kim J.-S."/>
            <person name="Park S.-H."/>
        </authorList>
    </citation>
    <scope>NUCLEOTIDE SEQUENCE [LARGE SCALE GENOMIC DNA]</scope>
    <source>
        <strain evidence="18 19">KGMB01111</strain>
    </source>
</reference>
<evidence type="ECO:0000256" key="13">
    <source>
        <dbReference type="ARBA" id="ARBA00023136"/>
    </source>
</evidence>
<dbReference type="GO" id="GO:0005886">
    <property type="term" value="C:plasma membrane"/>
    <property type="evidence" value="ECO:0007669"/>
    <property type="project" value="UniProtKB-SubCell"/>
</dbReference>
<keyword evidence="7 16" id="KW-0812">Transmembrane</keyword>
<evidence type="ECO:0000256" key="1">
    <source>
        <dbReference type="ARBA" id="ARBA00000085"/>
    </source>
</evidence>
<evidence type="ECO:0000256" key="7">
    <source>
        <dbReference type="ARBA" id="ARBA00022692"/>
    </source>
</evidence>
<dbReference type="GO" id="GO:0005524">
    <property type="term" value="F:ATP binding"/>
    <property type="evidence" value="ECO:0007669"/>
    <property type="project" value="UniProtKB-KW"/>
</dbReference>
<evidence type="ECO:0000256" key="4">
    <source>
        <dbReference type="ARBA" id="ARBA00022475"/>
    </source>
</evidence>
<dbReference type="InterPro" id="IPR003661">
    <property type="entry name" value="HisK_dim/P_dom"/>
</dbReference>
<feature type="domain" description="Histidine kinase" evidence="17">
    <location>
        <begin position="595"/>
        <end position="792"/>
    </location>
</feature>
<keyword evidence="10" id="KW-0067">ATP-binding</keyword>
<dbReference type="PANTHER" id="PTHR45528:SF1">
    <property type="entry name" value="SENSOR HISTIDINE KINASE CPXA"/>
    <property type="match status" value="1"/>
</dbReference>
<dbReference type="SUPFAM" id="SSF47384">
    <property type="entry name" value="Homodimeric domain of signal transducing histidine kinase"/>
    <property type="match status" value="1"/>
</dbReference>
<keyword evidence="8" id="KW-0547">Nucleotide-binding</keyword>
<sequence>MEEKKQRNKFYSAWAKGIVIALFLTAVACFSVFAMIFGGLMRQGFSWEELTSNYNNGKNYLETQDCGQRMASQVNKVRNALHDGKPFLTKGKLDKTKLVDITRLDAKTSQQNPATTYTVENLLELKDNGLWDEFQDAIWNAGNGFYEDYYEDDYYEDDEEFGVDGEDEKATEADASDDENVDISDYTPRFRYLYNYARDFETVLPESGETLAEYARTNPKKVSLFELYQQLSDAIAQLTSYQHGIKMDDKTNVIFMIQNLDNQVVYTNVTEWADGDVNLRDLEDVPVFVAEREDGKLKDVSDNDTDAGKWIYNYFQNDPVTGKNEKIIVSVDVSFPYSDEVSAAYVSYENYAGWGSGLAIGMLISFVAGILFLLIITLQSGLVCRDREAHTMIADRIPAEVMLAICGMALIGMVGIAGLGLTGSGNPTDGFWLTVITTGEILGAAVFLGAYLSVIRRWKAKKLWRSSFCYTIVKSCKKVYMARTTSGRMIVAFVGLVLMNYLLAVLFGGFGLILLFLADGVVLLYMIRENAGRQVIYDGLARLASGQLDYKIDEKDLTGDNRQMAAAVNRVGEGLQNAVKETLKSERLKADLITNVSHDIKTPLTSIINYVDLLKREDIQDPKIRSYIEVLDNKSKRLKQLTEDLVEASKVSSGNVVLDMKPIRFGELIRQTNGEFEEKFAARGLQMVCKMDEEPLVIMADGRRMWRVVENLYNNITKYAMPNTRVYVEAKRVGCRVVLGIKNISENPLNIKAEELTERFIRGDVSRSTEGSGLGLSIAKNLVGLQGGTFDIYLDGDLFKVVITFEAVDKES</sequence>
<feature type="coiled-coil region" evidence="14">
    <location>
        <begin position="624"/>
        <end position="651"/>
    </location>
</feature>
<feature type="transmembrane region" description="Helical" evidence="16">
    <location>
        <begin position="20"/>
        <end position="41"/>
    </location>
</feature>
<evidence type="ECO:0000259" key="17">
    <source>
        <dbReference type="PROSITE" id="PS50109"/>
    </source>
</evidence>
<keyword evidence="9" id="KW-0418">Kinase</keyword>
<keyword evidence="19" id="KW-1185">Reference proteome</keyword>
<dbReference type="PROSITE" id="PS50109">
    <property type="entry name" value="HIS_KIN"/>
    <property type="match status" value="1"/>
</dbReference>
<feature type="region of interest" description="Disordered" evidence="15">
    <location>
        <begin position="161"/>
        <end position="180"/>
    </location>
</feature>
<evidence type="ECO:0000256" key="12">
    <source>
        <dbReference type="ARBA" id="ARBA00023012"/>
    </source>
</evidence>
<dbReference type="SMART" id="SM00388">
    <property type="entry name" value="HisKA"/>
    <property type="match status" value="1"/>
</dbReference>
<dbReference type="PROSITE" id="PS51257">
    <property type="entry name" value="PROKAR_LIPOPROTEIN"/>
    <property type="match status" value="1"/>
</dbReference>
<dbReference type="InterPro" id="IPR005467">
    <property type="entry name" value="His_kinase_dom"/>
</dbReference>
<feature type="transmembrane region" description="Helical" evidence="16">
    <location>
        <begin position="431"/>
        <end position="455"/>
    </location>
</feature>
<dbReference type="InterPro" id="IPR036097">
    <property type="entry name" value="HisK_dim/P_sf"/>
</dbReference>
<evidence type="ECO:0000313" key="18">
    <source>
        <dbReference type="EMBL" id="RXS76384.1"/>
    </source>
</evidence>
<dbReference type="RefSeq" id="WP_129259026.1">
    <property type="nucleotide sequence ID" value="NZ_SDKC01000001.1"/>
</dbReference>
<gene>
    <name evidence="18" type="ORF">ETP43_15050</name>
</gene>
<organism evidence="18 19">
    <name type="scientific">Blautia faecicola</name>
    <dbReference type="NCBI Taxonomy" id="2509240"/>
    <lineage>
        <taxon>Bacteria</taxon>
        <taxon>Bacillati</taxon>
        <taxon>Bacillota</taxon>
        <taxon>Clostridia</taxon>
        <taxon>Lachnospirales</taxon>
        <taxon>Lachnospiraceae</taxon>
        <taxon>Blautia</taxon>
    </lineage>
</organism>
<dbReference type="EC" id="2.7.13.3" evidence="3"/>
<evidence type="ECO:0000313" key="19">
    <source>
        <dbReference type="Proteomes" id="UP000290106"/>
    </source>
</evidence>
<keyword evidence="14" id="KW-0175">Coiled coil</keyword>
<name>A0A4Q1RKQ8_9FIRM</name>
<dbReference type="OrthoDB" id="9792991at2"/>
<dbReference type="Gene3D" id="1.10.287.130">
    <property type="match status" value="1"/>
</dbReference>
<evidence type="ECO:0000256" key="9">
    <source>
        <dbReference type="ARBA" id="ARBA00022777"/>
    </source>
</evidence>
<evidence type="ECO:0000256" key="3">
    <source>
        <dbReference type="ARBA" id="ARBA00012438"/>
    </source>
</evidence>
<dbReference type="Gene3D" id="3.30.565.10">
    <property type="entry name" value="Histidine kinase-like ATPase, C-terminal domain"/>
    <property type="match status" value="1"/>
</dbReference>
<evidence type="ECO:0000256" key="5">
    <source>
        <dbReference type="ARBA" id="ARBA00022553"/>
    </source>
</evidence>
<dbReference type="GO" id="GO:0000155">
    <property type="term" value="F:phosphorelay sensor kinase activity"/>
    <property type="evidence" value="ECO:0007669"/>
    <property type="project" value="InterPro"/>
</dbReference>
<dbReference type="AlphaFoldDB" id="A0A4Q1RKQ8"/>
<dbReference type="InterPro" id="IPR050398">
    <property type="entry name" value="HssS/ArlS-like"/>
</dbReference>
<evidence type="ECO:0000256" key="8">
    <source>
        <dbReference type="ARBA" id="ARBA00022741"/>
    </source>
</evidence>
<evidence type="ECO:0000256" key="15">
    <source>
        <dbReference type="SAM" id="MobiDB-lite"/>
    </source>
</evidence>
<dbReference type="Proteomes" id="UP000290106">
    <property type="component" value="Unassembled WGS sequence"/>
</dbReference>
<keyword evidence="12" id="KW-0902">Two-component regulatory system</keyword>
<evidence type="ECO:0000256" key="14">
    <source>
        <dbReference type="SAM" id="Coils"/>
    </source>
</evidence>
<comment type="subcellular location">
    <subcellularLocation>
        <location evidence="2">Cell membrane</location>
        <topology evidence="2">Multi-pass membrane protein</topology>
    </subcellularLocation>
</comment>
<evidence type="ECO:0000256" key="10">
    <source>
        <dbReference type="ARBA" id="ARBA00022840"/>
    </source>
</evidence>
<dbReference type="InterPro" id="IPR003594">
    <property type="entry name" value="HATPase_dom"/>
</dbReference>
<dbReference type="EMBL" id="SDKC01000001">
    <property type="protein sequence ID" value="RXS76384.1"/>
    <property type="molecule type" value="Genomic_DNA"/>
</dbReference>
<dbReference type="Pfam" id="PF02518">
    <property type="entry name" value="HATPase_c"/>
    <property type="match status" value="1"/>
</dbReference>
<dbReference type="InterPro" id="IPR036890">
    <property type="entry name" value="HATPase_C_sf"/>
</dbReference>
<dbReference type="PANTHER" id="PTHR45528">
    <property type="entry name" value="SENSOR HISTIDINE KINASE CPXA"/>
    <property type="match status" value="1"/>
</dbReference>
<feature type="transmembrane region" description="Helical" evidence="16">
    <location>
        <begin position="397"/>
        <end position="419"/>
    </location>
</feature>
<comment type="catalytic activity">
    <reaction evidence="1">
        <text>ATP + protein L-histidine = ADP + protein N-phospho-L-histidine.</text>
        <dbReference type="EC" id="2.7.13.3"/>
    </reaction>
</comment>